<reference evidence="1 2" key="1">
    <citation type="submission" date="2024-04" db="EMBL/GenBank/DDBJ databases">
        <title>Okeanomitos corallinicola gen. &amp; sp. nov. (Nostocales, Cyanobacteria), a new toxic marine heterocyst-forming cyanobacterium from a coral reef.</title>
        <authorList>
            <person name="Li H."/>
            <person name="Li R."/>
            <person name="Kang J."/>
            <person name="Hii K.S."/>
            <person name="Mohamed H.F."/>
            <person name="Xu X."/>
            <person name="Luo Z."/>
        </authorList>
    </citation>
    <scope>NUCLEOTIDE SEQUENCE [LARGE SCALE GENOMIC DNA]</scope>
    <source>
        <strain evidence="1 2">TIOX110</strain>
    </source>
</reference>
<dbReference type="InterPro" id="IPR012441">
    <property type="entry name" value="DUF1643"/>
</dbReference>
<keyword evidence="2" id="KW-1185">Reference proteome</keyword>
<sequence length="168" mass="19529">MEKYAKIDGNYRYLLGRKWDVNLQQVTFVMLNPSTADHEKDDQTLRKCINFAKSWGYGSLEVVNLFAYRATKPNKLKSKDIEPVGSKNNQYILSAIERAEKIILGWGAWLDDVSISKYPIIKHRDKEVLTLINDKKPLYCLRITKNGYPNHPVYLPKNINPIIFPTRE</sequence>
<dbReference type="Proteomes" id="UP001483337">
    <property type="component" value="Chromosome"/>
</dbReference>
<dbReference type="Pfam" id="PF07799">
    <property type="entry name" value="DUF1643"/>
    <property type="match status" value="1"/>
</dbReference>
<dbReference type="EMBL" id="CP150886">
    <property type="protein sequence ID" value="WZB87266.1"/>
    <property type="molecule type" value="Genomic_DNA"/>
</dbReference>
<protein>
    <submittedName>
        <fullName evidence="1">DUF1643 domain-containing protein</fullName>
    </submittedName>
</protein>
<evidence type="ECO:0000313" key="2">
    <source>
        <dbReference type="Proteomes" id="UP001483337"/>
    </source>
</evidence>
<dbReference type="RefSeq" id="WP_353930180.1">
    <property type="nucleotide sequence ID" value="NZ_CP150886.1"/>
</dbReference>
<gene>
    <name evidence="1" type="ORF">WJM97_18055</name>
</gene>
<organism evidence="1 2">
    <name type="scientific">Okeanomitos corallinicola TIOX110</name>
    <dbReference type="NCBI Taxonomy" id="3133117"/>
    <lineage>
        <taxon>Bacteria</taxon>
        <taxon>Bacillati</taxon>
        <taxon>Cyanobacteriota</taxon>
        <taxon>Cyanophyceae</taxon>
        <taxon>Nostocales</taxon>
        <taxon>Aphanizomenonaceae</taxon>
        <taxon>Okeanomitos</taxon>
    </lineage>
</organism>
<accession>A0ABZ2UQ58</accession>
<proteinExistence type="predicted"/>
<name>A0ABZ2UQ58_9CYAN</name>
<evidence type="ECO:0000313" key="1">
    <source>
        <dbReference type="EMBL" id="WZB87266.1"/>
    </source>
</evidence>